<evidence type="ECO:0000313" key="2">
    <source>
        <dbReference type="Proteomes" id="UP001631969"/>
    </source>
</evidence>
<protein>
    <submittedName>
        <fullName evidence="1">PadR family transcriptional regulator</fullName>
    </submittedName>
</protein>
<proteinExistence type="predicted"/>
<dbReference type="Proteomes" id="UP001631969">
    <property type="component" value="Unassembled WGS sequence"/>
</dbReference>
<reference evidence="1" key="1">
    <citation type="submission" date="2024-12" db="EMBL/GenBank/DDBJ databases">
        <authorList>
            <person name="Wu N."/>
        </authorList>
    </citation>
    <scope>NUCLEOTIDE SEQUENCE</scope>
    <source>
        <strain evidence="1">P15</strain>
    </source>
</reference>
<dbReference type="EMBL" id="JBJURJ010000006">
    <property type="protein sequence ID" value="MFM9328825.1"/>
    <property type="molecule type" value="Genomic_DNA"/>
</dbReference>
<name>A0ACC7NXN2_9BACL</name>
<evidence type="ECO:0000313" key="1">
    <source>
        <dbReference type="EMBL" id="MFM9328825.1"/>
    </source>
</evidence>
<sequence>MNKLSYGLLSLIAVEPCTGYDLTQRIQLFWNANHSQIYPLLAQLEEKGLVRFTLVPQTDKPDKKVYTITPQGKDAVRQWITEPTDNPVVRDEFALKIFSLFLVDKPAVRNLLEEKMRLLDERLARLHKRLQQLAERREPGTELYDLASPMFGAQILIEKSIATKHAEREWCLSILRKLEEPEQAAL</sequence>
<gene>
    <name evidence="1" type="ORF">ACI1P1_11035</name>
</gene>
<comment type="caution">
    <text evidence="1">The sequence shown here is derived from an EMBL/GenBank/DDBJ whole genome shotgun (WGS) entry which is preliminary data.</text>
</comment>
<accession>A0ACC7NXN2</accession>
<keyword evidence="2" id="KW-1185">Reference proteome</keyword>
<organism evidence="1 2">
    <name type="scientific">Paenibacillus mesotrionivorans</name>
    <dbReference type="NCBI Taxonomy" id="3160968"/>
    <lineage>
        <taxon>Bacteria</taxon>
        <taxon>Bacillati</taxon>
        <taxon>Bacillota</taxon>
        <taxon>Bacilli</taxon>
        <taxon>Bacillales</taxon>
        <taxon>Paenibacillaceae</taxon>
        <taxon>Paenibacillus</taxon>
    </lineage>
</organism>